<dbReference type="PANTHER" id="PTHR14678:SF2">
    <property type="entry name" value="PROLINE-RICH PROTEIN 35"/>
    <property type="match status" value="1"/>
</dbReference>
<evidence type="ECO:0000256" key="1">
    <source>
        <dbReference type="SAM" id="MobiDB-lite"/>
    </source>
</evidence>
<evidence type="ECO:0000259" key="2">
    <source>
        <dbReference type="Pfam" id="PF15269"/>
    </source>
</evidence>
<organism evidence="3 4">
    <name type="scientific">Triplophysa rosa</name>
    <name type="common">Cave loach</name>
    <dbReference type="NCBI Taxonomy" id="992332"/>
    <lineage>
        <taxon>Eukaryota</taxon>
        <taxon>Metazoa</taxon>
        <taxon>Chordata</taxon>
        <taxon>Craniata</taxon>
        <taxon>Vertebrata</taxon>
        <taxon>Euteleostomi</taxon>
        <taxon>Actinopterygii</taxon>
        <taxon>Neopterygii</taxon>
        <taxon>Teleostei</taxon>
        <taxon>Ostariophysi</taxon>
        <taxon>Cypriniformes</taxon>
        <taxon>Nemacheilidae</taxon>
        <taxon>Triplophysa</taxon>
    </lineage>
</organism>
<proteinExistence type="predicted"/>
<protein>
    <submittedName>
        <fullName evidence="3">Proline-rich protein 35</fullName>
    </submittedName>
</protein>
<dbReference type="Proteomes" id="UP001059041">
    <property type="component" value="Unassembled WGS sequence"/>
</dbReference>
<sequence>MSKDDCKVGCKHKERKPKKPHYIPRPWGKPYNYKCFQCPFTCMEKSHLYNHMKYSLCKNSLSLLIESDWPYRKGSPLHPDQLRLQQGNPHSRSPAKSQSERAIVPEEPPHSGSGDGETGNAEGETEREAEKDSEGMETKGSSADPAETCSRVGTKRSKQEADLVMADVFSLEEQLLRARSVEVESKLRHYRLSKSCLAGPAAMLSEQWRILSNQISNAKPKSDTIPSSLSCYPPPSSTGQLECSDTPGFNLSLLGVGYPLAPGLLSYLNPALGIPMASTATTTAHAQISPLPFLGSSAQLAHTQRHSDRHMISPHLYYPFLCEHSFGASSTTSSETGKMMKPAAVSLPPPSYPSKLNLWKVPALRPNQSSPAAWVSHTCSSPEPSIGVKERLWSREGRSGWQQDASTEQSLKRTATSLDSHGAPVEKKSTFEISLDSLKHSQKSSQLSVGVDKWCLDSIKLSFPSARSEAASLLHVSEQLEVRQRGMETETDPAAALLQDFTTLLHEYQNTEQRAASLPEQSHLWAHLGKIRSELSHIQQALERTARSNDGPLDLSVKKDPTRTTNVPGHGRETKDTANEKYTETEEEDEEEDDDSGQTVRDRQKCSLDTLMKLQSQGPAVKTEVMSDGGLTIRSNSTDVLWHSRTTKCEADSSVLLCSKTTNRPSSIQHMDTLCPTSPLTTTDTMV</sequence>
<dbReference type="PANTHER" id="PTHR14678">
    <property type="entry name" value="PROLINE-RICH PROTEIN 35-RELATED"/>
    <property type="match status" value="1"/>
</dbReference>
<evidence type="ECO:0000313" key="4">
    <source>
        <dbReference type="Proteomes" id="UP001059041"/>
    </source>
</evidence>
<feature type="compositionally biased region" description="Basic and acidic residues" evidence="1">
    <location>
        <begin position="124"/>
        <end position="137"/>
    </location>
</feature>
<dbReference type="InterPro" id="IPR039064">
    <property type="entry name" value="ZNF750_Znf"/>
</dbReference>
<dbReference type="AlphaFoldDB" id="A0A9W7T337"/>
<feature type="region of interest" description="Disordered" evidence="1">
    <location>
        <begin position="1"/>
        <end position="23"/>
    </location>
</feature>
<feature type="compositionally biased region" description="Basic and acidic residues" evidence="1">
    <location>
        <begin position="570"/>
        <end position="584"/>
    </location>
</feature>
<feature type="domain" description="Zinc finger protein 750-like zinc finger" evidence="2">
    <location>
        <begin position="14"/>
        <end position="64"/>
    </location>
</feature>
<accession>A0A9W7T337</accession>
<feature type="compositionally biased region" description="Basic residues" evidence="1">
    <location>
        <begin position="9"/>
        <end position="22"/>
    </location>
</feature>
<name>A0A9W7T337_TRIRA</name>
<feature type="region of interest" description="Disordered" evidence="1">
    <location>
        <begin position="544"/>
        <end position="602"/>
    </location>
</feature>
<keyword evidence="4" id="KW-1185">Reference proteome</keyword>
<feature type="compositionally biased region" description="Acidic residues" evidence="1">
    <location>
        <begin position="585"/>
        <end position="596"/>
    </location>
</feature>
<dbReference type="InterPro" id="IPR039363">
    <property type="entry name" value="ZNF750"/>
</dbReference>
<feature type="region of interest" description="Disordered" evidence="1">
    <location>
        <begin position="76"/>
        <end position="157"/>
    </location>
</feature>
<feature type="compositionally biased region" description="Polar residues" evidence="1">
    <location>
        <begin position="83"/>
        <end position="97"/>
    </location>
</feature>
<comment type="caution">
    <text evidence="3">The sequence shown here is derived from an EMBL/GenBank/DDBJ whole genome shotgun (WGS) entry which is preliminary data.</text>
</comment>
<dbReference type="EMBL" id="JAFHDT010000380">
    <property type="protein sequence ID" value="KAI7789695.1"/>
    <property type="molecule type" value="Genomic_DNA"/>
</dbReference>
<dbReference type="Pfam" id="PF15269">
    <property type="entry name" value="zf-C2H2_7"/>
    <property type="match status" value="1"/>
</dbReference>
<gene>
    <name evidence="3" type="ORF">IRJ41_005319</name>
</gene>
<evidence type="ECO:0000313" key="3">
    <source>
        <dbReference type="EMBL" id="KAI7789695.1"/>
    </source>
</evidence>
<reference evidence="3" key="1">
    <citation type="submission" date="2021-02" db="EMBL/GenBank/DDBJ databases">
        <title>Comparative genomics reveals that relaxation of natural selection precedes convergent phenotypic evolution of cavefish.</title>
        <authorList>
            <person name="Peng Z."/>
        </authorList>
    </citation>
    <scope>NUCLEOTIDE SEQUENCE</scope>
    <source>
        <tissue evidence="3">Muscle</tissue>
    </source>
</reference>